<dbReference type="KEGG" id="buy:D8S85_07150"/>
<sequence>MLNVLKNSILIVLFALVSSSGIPAQGQNLTLEEAHVAHEFYRNETCEAATIPLLLFFHESYELSLGYSHLVPDSKSHLVPSFLQRNGKNNTVATHAKRNLYFHPYSTLGKTKYYVFALREIIV</sequence>
<feature type="signal peptide" evidence="1">
    <location>
        <begin position="1"/>
        <end position="24"/>
    </location>
</feature>
<evidence type="ECO:0000313" key="2">
    <source>
        <dbReference type="EMBL" id="AZS29361.1"/>
    </source>
</evidence>
<dbReference type="AlphaFoldDB" id="A0A3Q9INS8"/>
<dbReference type="RefSeq" id="WP_127074917.1">
    <property type="nucleotide sequence ID" value="NZ_CP032819.1"/>
</dbReference>
<keyword evidence="1" id="KW-0732">Signal</keyword>
<reference evidence="2 3" key="1">
    <citation type="submission" date="2018-10" db="EMBL/GenBank/DDBJ databases">
        <title>Butyricimonas faecalis sp. nov., isolated from human faeces and emended description of the genus Butyricimonas.</title>
        <authorList>
            <person name="Le Roy T."/>
            <person name="Van der Smissen P."/>
            <person name="Paquot A."/>
            <person name="Delzenne N."/>
            <person name="Muccioli G."/>
            <person name="Collet J.-F."/>
            <person name="Cani P.D."/>
        </authorList>
    </citation>
    <scope>NUCLEOTIDE SEQUENCE [LARGE SCALE GENOMIC DNA]</scope>
    <source>
        <strain evidence="2 3">H184</strain>
    </source>
</reference>
<keyword evidence="3" id="KW-1185">Reference proteome</keyword>
<dbReference type="Proteomes" id="UP000270673">
    <property type="component" value="Chromosome"/>
</dbReference>
<accession>A0A3Q9INS8</accession>
<proteinExistence type="predicted"/>
<feature type="chain" id="PRO_5018556312" evidence="1">
    <location>
        <begin position="25"/>
        <end position="123"/>
    </location>
</feature>
<gene>
    <name evidence="2" type="ORF">D8S85_07150</name>
</gene>
<protein>
    <submittedName>
        <fullName evidence="2">Uncharacterized protein</fullName>
    </submittedName>
</protein>
<dbReference type="EMBL" id="CP032819">
    <property type="protein sequence ID" value="AZS29361.1"/>
    <property type="molecule type" value="Genomic_DNA"/>
</dbReference>
<dbReference type="OrthoDB" id="1099330at2"/>
<evidence type="ECO:0000256" key="1">
    <source>
        <dbReference type="SAM" id="SignalP"/>
    </source>
</evidence>
<name>A0A3Q9INS8_9BACT</name>
<evidence type="ECO:0000313" key="3">
    <source>
        <dbReference type="Proteomes" id="UP000270673"/>
    </source>
</evidence>
<organism evidence="2 3">
    <name type="scientific">Butyricimonas faecalis</name>
    <dbReference type="NCBI Taxonomy" id="2093856"/>
    <lineage>
        <taxon>Bacteria</taxon>
        <taxon>Pseudomonadati</taxon>
        <taxon>Bacteroidota</taxon>
        <taxon>Bacteroidia</taxon>
        <taxon>Bacteroidales</taxon>
        <taxon>Odoribacteraceae</taxon>
        <taxon>Butyricimonas</taxon>
    </lineage>
</organism>